<dbReference type="InterPro" id="IPR001737">
    <property type="entry name" value="KsgA/Erm"/>
</dbReference>
<keyword evidence="2 12" id="KW-0698">rRNA processing</keyword>
<dbReference type="PROSITE" id="PS51689">
    <property type="entry name" value="SAM_RNA_A_N6_MT"/>
    <property type="match status" value="1"/>
</dbReference>
<feature type="binding site" evidence="11">
    <location>
        <position position="90"/>
    </location>
    <ligand>
        <name>S-adenosyl-L-methionine</name>
        <dbReference type="ChEBI" id="CHEBI:59789"/>
    </ligand>
</feature>
<dbReference type="FunFam" id="3.40.50.150:FF:000109">
    <property type="entry name" value="rRNA adenine N(6)-methyltransferase"/>
    <property type="match status" value="1"/>
</dbReference>
<dbReference type="PANTHER" id="PTHR11727:SF17">
    <property type="entry name" value="DIMETHYLADENOSINE TRANSFERASE 1, MITOCHONDRIAL"/>
    <property type="match status" value="1"/>
</dbReference>
<dbReference type="Gene3D" id="3.40.50.150">
    <property type="entry name" value="Vaccinia Virus protein VP39"/>
    <property type="match status" value="1"/>
</dbReference>
<dbReference type="Gene3D" id="1.10.8.100">
    <property type="entry name" value="Ribosomal RNA adenine dimethylase-like, domain 2"/>
    <property type="match status" value="1"/>
</dbReference>
<keyword evidence="4 11" id="KW-0808">Transferase</keyword>
<name>A0AAN8ZY09_HALRR</name>
<keyword evidence="9" id="KW-0496">Mitochondrion</keyword>
<gene>
    <name evidence="15" type="primary">TFB1M</name>
    <name evidence="15" type="ORF">SK128_027513</name>
</gene>
<feature type="binding site" evidence="11">
    <location>
        <position position="68"/>
    </location>
    <ligand>
        <name>S-adenosyl-L-methionine</name>
        <dbReference type="ChEBI" id="CHEBI:59789"/>
    </ligand>
</feature>
<organism evidence="15 16">
    <name type="scientific">Halocaridina rubra</name>
    <name type="common">Hawaiian red shrimp</name>
    <dbReference type="NCBI Taxonomy" id="373956"/>
    <lineage>
        <taxon>Eukaryota</taxon>
        <taxon>Metazoa</taxon>
        <taxon>Ecdysozoa</taxon>
        <taxon>Arthropoda</taxon>
        <taxon>Crustacea</taxon>
        <taxon>Multicrustacea</taxon>
        <taxon>Malacostraca</taxon>
        <taxon>Eumalacostraca</taxon>
        <taxon>Eucarida</taxon>
        <taxon>Decapoda</taxon>
        <taxon>Pleocyemata</taxon>
        <taxon>Caridea</taxon>
        <taxon>Atyoidea</taxon>
        <taxon>Atyidae</taxon>
        <taxon>Halocaridina</taxon>
    </lineage>
</organism>
<evidence type="ECO:0000256" key="7">
    <source>
        <dbReference type="ARBA" id="ARBA00022946"/>
    </source>
</evidence>
<dbReference type="AlphaFoldDB" id="A0AAN8ZY09"/>
<dbReference type="GO" id="GO:0005759">
    <property type="term" value="C:mitochondrial matrix"/>
    <property type="evidence" value="ECO:0007669"/>
    <property type="project" value="TreeGrafter"/>
</dbReference>
<proteinExistence type="inferred from homology"/>
<evidence type="ECO:0000313" key="16">
    <source>
        <dbReference type="Proteomes" id="UP001381693"/>
    </source>
</evidence>
<comment type="similarity">
    <text evidence="11 12">Belongs to the class I-like SAM-binding methyltransferase superfamily. rRNA adenine N(6)-methyltransferase family.</text>
</comment>
<keyword evidence="8" id="KW-0805">Transcription regulation</keyword>
<dbReference type="InterPro" id="IPR029063">
    <property type="entry name" value="SAM-dependent_MTases_sf"/>
</dbReference>
<dbReference type="Pfam" id="PF00398">
    <property type="entry name" value="RrnaAD"/>
    <property type="match status" value="1"/>
</dbReference>
<evidence type="ECO:0000259" key="14">
    <source>
        <dbReference type="SMART" id="SM00650"/>
    </source>
</evidence>
<dbReference type="GO" id="GO:0003723">
    <property type="term" value="F:RNA binding"/>
    <property type="evidence" value="ECO:0007669"/>
    <property type="project" value="UniProtKB-UniRule"/>
</dbReference>
<keyword evidence="16" id="KW-1185">Reference proteome</keyword>
<evidence type="ECO:0000256" key="9">
    <source>
        <dbReference type="ARBA" id="ARBA00023128"/>
    </source>
</evidence>
<feature type="compositionally biased region" description="Basic and acidic residues" evidence="13">
    <location>
        <begin position="554"/>
        <end position="567"/>
    </location>
</feature>
<dbReference type="EC" id="2.1.1.-" evidence="12"/>
<dbReference type="EMBL" id="JAXCGZ010020918">
    <property type="protein sequence ID" value="KAK7063177.1"/>
    <property type="molecule type" value="Genomic_DNA"/>
</dbReference>
<dbReference type="NCBIfam" id="TIGR00755">
    <property type="entry name" value="ksgA"/>
    <property type="match status" value="1"/>
</dbReference>
<feature type="binding site" evidence="11">
    <location>
        <position position="146"/>
    </location>
    <ligand>
        <name>S-adenosyl-L-methionine</name>
        <dbReference type="ChEBI" id="CHEBI:59789"/>
    </ligand>
</feature>
<reference evidence="15 16" key="1">
    <citation type="submission" date="2023-11" db="EMBL/GenBank/DDBJ databases">
        <title>Halocaridina rubra genome assembly.</title>
        <authorList>
            <person name="Smith C."/>
        </authorList>
    </citation>
    <scope>NUCLEOTIDE SEQUENCE [LARGE SCALE GENOMIC DNA]</scope>
    <source>
        <strain evidence="15">EP-1</strain>
        <tissue evidence="15">Whole</tissue>
    </source>
</reference>
<evidence type="ECO:0000313" key="15">
    <source>
        <dbReference type="EMBL" id="KAK7063177.1"/>
    </source>
</evidence>
<dbReference type="CDD" id="cd02440">
    <property type="entry name" value="AdoMet_MTases"/>
    <property type="match status" value="1"/>
</dbReference>
<evidence type="ECO:0000256" key="10">
    <source>
        <dbReference type="ARBA" id="ARBA00023163"/>
    </source>
</evidence>
<dbReference type="SMART" id="SM00650">
    <property type="entry name" value="rADc"/>
    <property type="match status" value="1"/>
</dbReference>
<keyword evidence="3 11" id="KW-0489">Methyltransferase</keyword>
<keyword evidence="5 11" id="KW-0949">S-adenosyl-L-methionine</keyword>
<evidence type="ECO:0000256" key="6">
    <source>
        <dbReference type="ARBA" id="ARBA00022884"/>
    </source>
</evidence>
<evidence type="ECO:0000256" key="5">
    <source>
        <dbReference type="ARBA" id="ARBA00022691"/>
    </source>
</evidence>
<keyword evidence="6 11" id="KW-0694">RNA-binding</keyword>
<evidence type="ECO:0000256" key="3">
    <source>
        <dbReference type="ARBA" id="ARBA00022603"/>
    </source>
</evidence>
<dbReference type="GO" id="GO:0000179">
    <property type="term" value="F:rRNA (adenine-N6,N6-)-dimethyltransferase activity"/>
    <property type="evidence" value="ECO:0007669"/>
    <property type="project" value="UniProtKB-UniRule"/>
</dbReference>
<feature type="binding site" evidence="11">
    <location>
        <position position="41"/>
    </location>
    <ligand>
        <name>S-adenosyl-L-methionine</name>
        <dbReference type="ChEBI" id="CHEBI:59789"/>
    </ligand>
</feature>
<protein>
    <recommendedName>
        <fullName evidence="12">rRNA adenine N(6)-methyltransferase</fullName>
        <ecNumber evidence="12">2.1.1.-</ecNumber>
    </recommendedName>
</protein>
<comment type="caution">
    <text evidence="15">The sequence shown here is derived from an EMBL/GenBank/DDBJ whole genome shotgun (WGS) entry which is preliminary data.</text>
</comment>
<evidence type="ECO:0000256" key="11">
    <source>
        <dbReference type="PROSITE-ProRule" id="PRU01026"/>
    </source>
</evidence>
<dbReference type="GO" id="GO:0034246">
    <property type="term" value="F:mitochondrial transcription factor activity"/>
    <property type="evidence" value="ECO:0007669"/>
    <property type="project" value="TreeGrafter"/>
</dbReference>
<feature type="binding site" evidence="11">
    <location>
        <position position="116"/>
    </location>
    <ligand>
        <name>S-adenosyl-L-methionine</name>
        <dbReference type="ChEBI" id="CHEBI:59789"/>
    </ligand>
</feature>
<dbReference type="PANTHER" id="PTHR11727">
    <property type="entry name" value="DIMETHYLADENOSINE TRANSFERASE"/>
    <property type="match status" value="1"/>
</dbReference>
<feature type="binding site" evidence="11">
    <location>
        <position position="43"/>
    </location>
    <ligand>
        <name>S-adenosyl-L-methionine</name>
        <dbReference type="ChEBI" id="CHEBI:59789"/>
    </ligand>
</feature>
<dbReference type="SUPFAM" id="SSF53335">
    <property type="entry name" value="S-adenosyl-L-methionine-dependent methyltransferases"/>
    <property type="match status" value="1"/>
</dbReference>
<dbReference type="FunFam" id="1.10.8.100:FF:000006">
    <property type="entry name" value="rRNA adenine N(6)-methyltransferase"/>
    <property type="match status" value="1"/>
</dbReference>
<sequence>MAGAAAKHVKAASYLRLPPLPSTGDLLKLYRIRGRKQLSQNFLMDPKLTSKIVRSGGRVRDCHVCEVGPGPGSITRSILEQKAAFVTVIEKDPRFLPSLELLQDACSGRLRIELGDVLTYNMANSFPSDLRQPWDGNVPKIHIVGNLPFNISTPLIIRWLHDVSVQKNAWVFGRVPMTLTFQYEVAERIVALPGEEQRCRLSVMCQNWCHVKHSFTIPGRVFIPKPKVDVGIVNFVPRVEPLIPLDFSLVEKVLRCVFQFRQKYCKRGVAMLFPKNLRDELTHKMITVADVDPTIRPFKLTMREFNRLCLAYSTILKQKPSIAKYNGGKEFILESEELDEDDTNAEDETSQFFNMEKTKSELWDLLKALYEHGSNVDTLDMVLPGWTRSQIEHALKRYRHRAYRKLIADEKKSKDASLNLWAKVMENLHQIQGSTNHPCWRKGRKKLNEEPKDHAPILSKVMMYAACFEDHYSGNGADDPNYSEIYRYLSQLLEGQEPTQLSPGSANKILEMLSRIKKTIMDGSAHKYIVYLNHAKISYLPETSKMQTGNSSKRSLEKALNDQKELSLEPPCPLFEDEEDDNVILEPSDPYYELKKSNAIKKIKTTQQMQSAVVQQIPGLNPMEISAEYLTKPDCAILEQ</sequence>
<keyword evidence="7" id="KW-0809">Transit peptide</keyword>
<evidence type="ECO:0000256" key="2">
    <source>
        <dbReference type="ARBA" id="ARBA00022552"/>
    </source>
</evidence>
<comment type="subcellular location">
    <subcellularLocation>
        <location evidence="1">Mitochondrion</location>
    </subcellularLocation>
</comment>
<dbReference type="InterPro" id="IPR023165">
    <property type="entry name" value="rRNA_Ade_diMease-like_C"/>
</dbReference>
<dbReference type="GO" id="GO:0006391">
    <property type="term" value="P:transcription initiation at mitochondrial promoter"/>
    <property type="evidence" value="ECO:0007669"/>
    <property type="project" value="TreeGrafter"/>
</dbReference>
<feature type="region of interest" description="Disordered" evidence="13">
    <location>
        <begin position="545"/>
        <end position="568"/>
    </location>
</feature>
<accession>A0AAN8ZY09</accession>
<dbReference type="InterPro" id="IPR011530">
    <property type="entry name" value="rRNA_adenine_dimethylase"/>
</dbReference>
<dbReference type="InterPro" id="IPR020598">
    <property type="entry name" value="rRNA_Ade_methylase_Trfase_N"/>
</dbReference>
<evidence type="ECO:0000256" key="1">
    <source>
        <dbReference type="ARBA" id="ARBA00004173"/>
    </source>
</evidence>
<evidence type="ECO:0000256" key="13">
    <source>
        <dbReference type="SAM" id="MobiDB-lite"/>
    </source>
</evidence>
<evidence type="ECO:0000256" key="12">
    <source>
        <dbReference type="RuleBase" id="RU362106"/>
    </source>
</evidence>
<keyword evidence="10" id="KW-0804">Transcription</keyword>
<evidence type="ECO:0000256" key="8">
    <source>
        <dbReference type="ARBA" id="ARBA00023015"/>
    </source>
</evidence>
<dbReference type="Proteomes" id="UP001381693">
    <property type="component" value="Unassembled WGS sequence"/>
</dbReference>
<feature type="domain" description="Ribosomal RNA adenine methylase transferase N-terminal" evidence="14">
    <location>
        <begin position="48"/>
        <end position="239"/>
    </location>
</feature>
<evidence type="ECO:0000256" key="4">
    <source>
        <dbReference type="ARBA" id="ARBA00022679"/>
    </source>
</evidence>